<dbReference type="PROSITE" id="PS51257">
    <property type="entry name" value="PROKAR_LIPOPROTEIN"/>
    <property type="match status" value="1"/>
</dbReference>
<evidence type="ECO:0000313" key="2">
    <source>
        <dbReference type="Proteomes" id="UP000235826"/>
    </source>
</evidence>
<name>A0A2K9PTC2_9FLAO</name>
<protein>
    <submittedName>
        <fullName evidence="1">Uncharacterized protein</fullName>
    </submittedName>
</protein>
<sequence>MLEVLRKQKLNSQKSIIVFFLITMLLSCASKQSLTTNKDKIETSPKIIFLSYAIKKTSNGDRTIRFVNKKIAEGKLKNHNSISVENSKSGDLQLFQLDEKSNILQTMIVKNPLARTIEYVDDSKMFQTKHFDLDSVQFSLRLQLKSNTKFISIHHISDSRKETKPIIKTKLNLL</sequence>
<dbReference type="Proteomes" id="UP000235826">
    <property type="component" value="Chromosome"/>
</dbReference>
<organism evidence="1 2">
    <name type="scientific">Flavivirga eckloniae</name>
    <dbReference type="NCBI Taxonomy" id="1803846"/>
    <lineage>
        <taxon>Bacteria</taxon>
        <taxon>Pseudomonadati</taxon>
        <taxon>Bacteroidota</taxon>
        <taxon>Flavobacteriia</taxon>
        <taxon>Flavobacteriales</taxon>
        <taxon>Flavobacteriaceae</taxon>
        <taxon>Flavivirga</taxon>
    </lineage>
</organism>
<keyword evidence="2" id="KW-1185">Reference proteome</keyword>
<accession>A0A2K9PTC2</accession>
<dbReference type="AlphaFoldDB" id="A0A2K9PTC2"/>
<proteinExistence type="predicted"/>
<dbReference type="KEGG" id="fek:C1H87_17015"/>
<gene>
    <name evidence="1" type="ORF">C1H87_17015</name>
</gene>
<dbReference type="EMBL" id="CP025791">
    <property type="protein sequence ID" value="AUP80316.1"/>
    <property type="molecule type" value="Genomic_DNA"/>
</dbReference>
<reference evidence="1 2" key="1">
    <citation type="submission" date="2018-01" db="EMBL/GenBank/DDBJ databases">
        <title>Complete genome sequence of Flavivirga eckloniae ECD14 isolated from seaweed Ecklonia cava.</title>
        <authorList>
            <person name="Lee J.H."/>
            <person name="Baik K.S."/>
            <person name="Seong C.N."/>
        </authorList>
    </citation>
    <scope>NUCLEOTIDE SEQUENCE [LARGE SCALE GENOMIC DNA]</scope>
    <source>
        <strain evidence="1 2">ECD14</strain>
    </source>
</reference>
<evidence type="ECO:0000313" key="1">
    <source>
        <dbReference type="EMBL" id="AUP80316.1"/>
    </source>
</evidence>